<dbReference type="EMBL" id="CM047909">
    <property type="protein sequence ID" value="KAJ0080341.1"/>
    <property type="molecule type" value="Genomic_DNA"/>
</dbReference>
<name>A0ACC1A3D7_9ROSI</name>
<evidence type="ECO:0000313" key="1">
    <source>
        <dbReference type="EMBL" id="KAJ0080341.1"/>
    </source>
</evidence>
<dbReference type="Proteomes" id="UP001164250">
    <property type="component" value="Chromosome 13"/>
</dbReference>
<protein>
    <submittedName>
        <fullName evidence="1">Uncharacterized protein</fullName>
    </submittedName>
</protein>
<keyword evidence="2" id="KW-1185">Reference proteome</keyword>
<reference evidence="2" key="1">
    <citation type="journal article" date="2023" name="G3 (Bethesda)">
        <title>Genome assembly and association tests identify interacting loci associated with vigor, precocity, and sex in interspecific pistachio rootstocks.</title>
        <authorList>
            <person name="Palmer W."/>
            <person name="Jacygrad E."/>
            <person name="Sagayaradj S."/>
            <person name="Cavanaugh K."/>
            <person name="Han R."/>
            <person name="Bertier L."/>
            <person name="Beede B."/>
            <person name="Kafkas S."/>
            <person name="Golino D."/>
            <person name="Preece J."/>
            <person name="Michelmore R."/>
        </authorList>
    </citation>
    <scope>NUCLEOTIDE SEQUENCE [LARGE SCALE GENOMIC DNA]</scope>
</reference>
<comment type="caution">
    <text evidence="1">The sequence shown here is derived from an EMBL/GenBank/DDBJ whole genome shotgun (WGS) entry which is preliminary data.</text>
</comment>
<proteinExistence type="predicted"/>
<gene>
    <name evidence="1" type="ORF">Patl1_23661</name>
</gene>
<evidence type="ECO:0000313" key="2">
    <source>
        <dbReference type="Proteomes" id="UP001164250"/>
    </source>
</evidence>
<sequence>MTGYDYLFMNQFSSHVYGLLRFYPLLQAKAACVLVDLCLSVLAPWMAQVVAKIDLVVELVEDLLGTIQGACHSGTRARAALKYIVVALSGQMDDILGKYKEVKHKILFLFEMLEPFLDPAVFALNSTIAISDDSFTFTEKQKQTCMIALNVIRTAIQKSAVLPSLESEWRLGTVAS</sequence>
<accession>A0ACC1A3D7</accession>
<organism evidence="1 2">
    <name type="scientific">Pistacia atlantica</name>
    <dbReference type="NCBI Taxonomy" id="434234"/>
    <lineage>
        <taxon>Eukaryota</taxon>
        <taxon>Viridiplantae</taxon>
        <taxon>Streptophyta</taxon>
        <taxon>Embryophyta</taxon>
        <taxon>Tracheophyta</taxon>
        <taxon>Spermatophyta</taxon>
        <taxon>Magnoliopsida</taxon>
        <taxon>eudicotyledons</taxon>
        <taxon>Gunneridae</taxon>
        <taxon>Pentapetalae</taxon>
        <taxon>rosids</taxon>
        <taxon>malvids</taxon>
        <taxon>Sapindales</taxon>
        <taxon>Anacardiaceae</taxon>
        <taxon>Pistacia</taxon>
    </lineage>
</organism>